<comment type="cofactor">
    <cofactor evidence="1">
        <name>FMN</name>
        <dbReference type="ChEBI" id="CHEBI:58210"/>
    </cofactor>
</comment>
<organism evidence="6 7">
    <name type="scientific">Salinithrix halophila</name>
    <dbReference type="NCBI Taxonomy" id="1485204"/>
    <lineage>
        <taxon>Bacteria</taxon>
        <taxon>Bacillati</taxon>
        <taxon>Bacillota</taxon>
        <taxon>Bacilli</taxon>
        <taxon>Bacillales</taxon>
        <taxon>Thermoactinomycetaceae</taxon>
        <taxon>Salinithrix</taxon>
    </lineage>
</organism>
<dbReference type="InterPro" id="IPR012349">
    <property type="entry name" value="Split_barrel_FMN-bd"/>
</dbReference>
<dbReference type="EMBL" id="JBHSAP010000018">
    <property type="protein sequence ID" value="MFC4078297.1"/>
    <property type="molecule type" value="Genomic_DNA"/>
</dbReference>
<reference evidence="7" key="1">
    <citation type="journal article" date="2019" name="Int. J. Syst. Evol. Microbiol.">
        <title>The Global Catalogue of Microorganisms (GCM) 10K type strain sequencing project: providing services to taxonomists for standard genome sequencing and annotation.</title>
        <authorList>
            <consortium name="The Broad Institute Genomics Platform"/>
            <consortium name="The Broad Institute Genome Sequencing Center for Infectious Disease"/>
            <person name="Wu L."/>
            <person name="Ma J."/>
        </authorList>
    </citation>
    <scope>NUCLEOTIDE SEQUENCE [LARGE SCALE GENOMIC DNA]</scope>
    <source>
        <strain evidence="7">IBRC-M 10813</strain>
    </source>
</reference>
<keyword evidence="6" id="KW-0560">Oxidoreductase</keyword>
<name>A0ABV8JNF8_9BACL</name>
<dbReference type="Gene3D" id="2.30.110.10">
    <property type="entry name" value="Electron Transport, Fmn-binding Protein, Chain A"/>
    <property type="match status" value="1"/>
</dbReference>
<evidence type="ECO:0000259" key="5">
    <source>
        <dbReference type="SMART" id="SM00903"/>
    </source>
</evidence>
<dbReference type="SMART" id="SM00903">
    <property type="entry name" value="Flavin_Reduct"/>
    <property type="match status" value="1"/>
</dbReference>
<dbReference type="GO" id="GO:0016491">
    <property type="term" value="F:oxidoreductase activity"/>
    <property type="evidence" value="ECO:0007669"/>
    <property type="project" value="UniProtKB-KW"/>
</dbReference>
<comment type="similarity">
    <text evidence="4">Belongs to the flavoredoxin family.</text>
</comment>
<dbReference type="Pfam" id="PF01613">
    <property type="entry name" value="Flavin_Reduct"/>
    <property type="match status" value="1"/>
</dbReference>
<comment type="caution">
    <text evidence="6">The sequence shown here is derived from an EMBL/GenBank/DDBJ whole genome shotgun (WGS) entry which is preliminary data.</text>
</comment>
<dbReference type="InterPro" id="IPR002563">
    <property type="entry name" value="Flavin_Rdtase-like_dom"/>
</dbReference>
<feature type="domain" description="Flavin reductase like" evidence="5">
    <location>
        <begin position="19"/>
        <end position="176"/>
    </location>
</feature>
<sequence length="214" mass="23395">MEIDPSVQEKQANYKLLIGSILPRPIAFVTSLAEDGTVNAAPFSFFTVVSTDPPMVSVTVNRKPGGVRKDTARNIAATKEFVIQVVDGENVERVNQTSTEFPPEVSEADAVGFTLEPGKKVKVPRIAQTKVQMECRLHDIRSMGGTANVPNSDVIIGEVVLFHVRDDLYEKGRINTRALDPLGRLAGTAYGTVGDIFSMPRLSVEEWEEKYGSS</sequence>
<evidence type="ECO:0000256" key="4">
    <source>
        <dbReference type="ARBA" id="ARBA00038054"/>
    </source>
</evidence>
<dbReference type="EC" id="1.5.1.-" evidence="6"/>
<dbReference type="PANTHER" id="PTHR33798">
    <property type="entry name" value="FLAVOPROTEIN OXYGENASE"/>
    <property type="match status" value="1"/>
</dbReference>
<evidence type="ECO:0000313" key="6">
    <source>
        <dbReference type="EMBL" id="MFC4078297.1"/>
    </source>
</evidence>
<keyword evidence="3" id="KW-0288">FMN</keyword>
<dbReference type="PANTHER" id="PTHR33798:SF5">
    <property type="entry name" value="FLAVIN REDUCTASE LIKE DOMAIN-CONTAINING PROTEIN"/>
    <property type="match status" value="1"/>
</dbReference>
<evidence type="ECO:0000256" key="1">
    <source>
        <dbReference type="ARBA" id="ARBA00001917"/>
    </source>
</evidence>
<keyword evidence="7" id="KW-1185">Reference proteome</keyword>
<dbReference type="SUPFAM" id="SSF50475">
    <property type="entry name" value="FMN-binding split barrel"/>
    <property type="match status" value="1"/>
</dbReference>
<protein>
    <submittedName>
        <fullName evidence="6">Flavin reductase family protein</fullName>
        <ecNumber evidence="6">1.5.1.-</ecNumber>
    </submittedName>
</protein>
<dbReference type="RefSeq" id="WP_380706110.1">
    <property type="nucleotide sequence ID" value="NZ_JBHSAP010000018.1"/>
</dbReference>
<evidence type="ECO:0000313" key="7">
    <source>
        <dbReference type="Proteomes" id="UP001595843"/>
    </source>
</evidence>
<dbReference type="Proteomes" id="UP001595843">
    <property type="component" value="Unassembled WGS sequence"/>
</dbReference>
<gene>
    <name evidence="6" type="ORF">ACFOUO_15980</name>
</gene>
<evidence type="ECO:0000256" key="3">
    <source>
        <dbReference type="ARBA" id="ARBA00022643"/>
    </source>
</evidence>
<evidence type="ECO:0000256" key="2">
    <source>
        <dbReference type="ARBA" id="ARBA00022630"/>
    </source>
</evidence>
<accession>A0ABV8JNF8</accession>
<keyword evidence="2" id="KW-0285">Flavoprotein</keyword>
<proteinExistence type="inferred from homology"/>